<dbReference type="AlphaFoldDB" id="A0ABD1P1G4"/>
<evidence type="ECO:0000313" key="2">
    <source>
        <dbReference type="Proteomes" id="UP001604277"/>
    </source>
</evidence>
<comment type="caution">
    <text evidence="1">The sequence shown here is derived from an EMBL/GenBank/DDBJ whole genome shotgun (WGS) entry which is preliminary data.</text>
</comment>
<protein>
    <submittedName>
        <fullName evidence="1">Uncharacterized protein</fullName>
    </submittedName>
</protein>
<gene>
    <name evidence="1" type="ORF">Fot_56772</name>
</gene>
<accession>A0ABD1P1G4</accession>
<dbReference type="EMBL" id="JBFOLJ010000057">
    <property type="protein sequence ID" value="KAL2456611.1"/>
    <property type="molecule type" value="Genomic_DNA"/>
</dbReference>
<sequence>MVGESAEVVGAGVGWGSSGNKMPTLEEYGTNLTKLAEESFGFEYVLIGPVFGTVAAVPSFNSLLCKIIMLDWKTCTCELLILLSFSESSPMTTCKLPDGLTWVIHEDAQTYSAFMKYFESDSKNMANSSC</sequence>
<organism evidence="1 2">
    <name type="scientific">Forsythia ovata</name>
    <dbReference type="NCBI Taxonomy" id="205694"/>
    <lineage>
        <taxon>Eukaryota</taxon>
        <taxon>Viridiplantae</taxon>
        <taxon>Streptophyta</taxon>
        <taxon>Embryophyta</taxon>
        <taxon>Tracheophyta</taxon>
        <taxon>Spermatophyta</taxon>
        <taxon>Magnoliopsida</taxon>
        <taxon>eudicotyledons</taxon>
        <taxon>Gunneridae</taxon>
        <taxon>Pentapetalae</taxon>
        <taxon>asterids</taxon>
        <taxon>lamiids</taxon>
        <taxon>Lamiales</taxon>
        <taxon>Oleaceae</taxon>
        <taxon>Forsythieae</taxon>
        <taxon>Forsythia</taxon>
    </lineage>
</organism>
<dbReference type="Proteomes" id="UP001604277">
    <property type="component" value="Unassembled WGS sequence"/>
</dbReference>
<reference evidence="2" key="1">
    <citation type="submission" date="2024-07" db="EMBL/GenBank/DDBJ databases">
        <title>Two chromosome-level genome assemblies of Korean endemic species Abeliophyllum distichum and Forsythia ovata (Oleaceae).</title>
        <authorList>
            <person name="Jang H."/>
        </authorList>
    </citation>
    <scope>NUCLEOTIDE SEQUENCE [LARGE SCALE GENOMIC DNA]</scope>
</reference>
<proteinExistence type="predicted"/>
<evidence type="ECO:0000313" key="1">
    <source>
        <dbReference type="EMBL" id="KAL2456611.1"/>
    </source>
</evidence>
<keyword evidence="2" id="KW-1185">Reference proteome</keyword>
<name>A0ABD1P1G4_9LAMI</name>